<protein>
    <submittedName>
        <fullName evidence="3">SMP-30/gluconolactonase/LRE family protein</fullName>
        <ecNumber evidence="3">3.1.1.99</ecNumber>
    </submittedName>
</protein>
<evidence type="ECO:0000256" key="1">
    <source>
        <dbReference type="ARBA" id="ARBA00008853"/>
    </source>
</evidence>
<evidence type="ECO:0000259" key="2">
    <source>
        <dbReference type="Pfam" id="PF08450"/>
    </source>
</evidence>
<dbReference type="PANTHER" id="PTHR10907:SF47">
    <property type="entry name" value="REGUCALCIN"/>
    <property type="match status" value="1"/>
</dbReference>
<dbReference type="PRINTS" id="PR01790">
    <property type="entry name" value="SMP30FAMILY"/>
</dbReference>
<accession>A0ABV1DB29</accession>
<dbReference type="SUPFAM" id="SSF63829">
    <property type="entry name" value="Calcium-dependent phosphotriesterase"/>
    <property type="match status" value="1"/>
</dbReference>
<gene>
    <name evidence="3" type="ORF">WMQ36_15400</name>
</gene>
<dbReference type="GO" id="GO:0016787">
    <property type="term" value="F:hydrolase activity"/>
    <property type="evidence" value="ECO:0007669"/>
    <property type="project" value="UniProtKB-KW"/>
</dbReference>
<comment type="similarity">
    <text evidence="1">Belongs to the SMP-30/CGR1 family.</text>
</comment>
<dbReference type="EMBL" id="JBBMFM010000059">
    <property type="protein sequence ID" value="MEQ2426359.1"/>
    <property type="molecule type" value="Genomic_DNA"/>
</dbReference>
<dbReference type="InterPro" id="IPR013658">
    <property type="entry name" value="SGL"/>
</dbReference>
<organism evidence="3 4">
    <name type="scientific">Enterocloster hominis</name>
    <name type="common">ex Hitch et al. 2024</name>
    <dbReference type="NCBI Taxonomy" id="1917870"/>
    <lineage>
        <taxon>Bacteria</taxon>
        <taxon>Bacillati</taxon>
        <taxon>Bacillota</taxon>
        <taxon>Clostridia</taxon>
        <taxon>Lachnospirales</taxon>
        <taxon>Lachnospiraceae</taxon>
        <taxon>Enterocloster</taxon>
    </lineage>
</organism>
<feature type="domain" description="SMP-30/Gluconolactonase/LRE-like region" evidence="2">
    <location>
        <begin position="14"/>
        <end position="257"/>
    </location>
</feature>
<dbReference type="InterPro" id="IPR011042">
    <property type="entry name" value="6-blade_b-propeller_TolB-like"/>
</dbReference>
<dbReference type="EC" id="3.1.1.99" evidence="3"/>
<name>A0ABV1DB29_9FIRM</name>
<keyword evidence="4" id="KW-1185">Reference proteome</keyword>
<dbReference type="RefSeq" id="WP_008722236.1">
    <property type="nucleotide sequence ID" value="NZ_JBBMFM010000059.1"/>
</dbReference>
<proteinExistence type="inferred from homology"/>
<keyword evidence="3" id="KW-0378">Hydrolase</keyword>
<evidence type="ECO:0000313" key="3">
    <source>
        <dbReference type="EMBL" id="MEQ2426359.1"/>
    </source>
</evidence>
<comment type="caution">
    <text evidence="3">The sequence shown here is derived from an EMBL/GenBank/DDBJ whole genome shotgun (WGS) entry which is preliminary data.</text>
</comment>
<dbReference type="Proteomes" id="UP001454086">
    <property type="component" value="Unassembled WGS sequence"/>
</dbReference>
<dbReference type="Pfam" id="PF08450">
    <property type="entry name" value="SGL"/>
    <property type="match status" value="1"/>
</dbReference>
<sequence length="288" mass="31767">MVRKCAGSIGELVEGPMWCKKRNSLFFTDILNGTVFEYIPKTEKIQHWKLGTYVGCIIPGRDRDEMIAAVDDCLNVFHPEDGRAETLCRFPMADGIRFNDGKCGPGGQLWIGTMAVSGQKDRPEGGLYRIGPDGRACCVEPSLAIPNGMAWDLEKGIFYHVRTEEQAVYSYSCHQDWHTIRNPKKSVDLSGEKGVPDGMAIDRDGNLWIAMWGGYKVICVNPASGMKLMEVALPDADVSSCTFGGGHLDELYITTAREGQAGGNVYVADAGVAGTYPYEFCWKEEEEK</sequence>
<dbReference type="InterPro" id="IPR005511">
    <property type="entry name" value="SMP-30"/>
</dbReference>
<reference evidence="3 4" key="1">
    <citation type="submission" date="2024-03" db="EMBL/GenBank/DDBJ databases">
        <title>Human intestinal bacterial collection.</title>
        <authorList>
            <person name="Pauvert C."/>
            <person name="Hitch T.C.A."/>
            <person name="Clavel T."/>
        </authorList>
    </citation>
    <scope>NUCLEOTIDE SEQUENCE [LARGE SCALE GENOMIC DNA]</scope>
    <source>
        <strain evidence="3 4">CLA-SR-H021</strain>
    </source>
</reference>
<dbReference type="Gene3D" id="2.120.10.30">
    <property type="entry name" value="TolB, C-terminal domain"/>
    <property type="match status" value="1"/>
</dbReference>
<evidence type="ECO:0000313" key="4">
    <source>
        <dbReference type="Proteomes" id="UP001454086"/>
    </source>
</evidence>
<dbReference type="PANTHER" id="PTHR10907">
    <property type="entry name" value="REGUCALCIN"/>
    <property type="match status" value="1"/>
</dbReference>